<dbReference type="AlphaFoldDB" id="A0A4R4RNE4"/>
<evidence type="ECO:0000313" key="3">
    <source>
        <dbReference type="Proteomes" id="UP000295621"/>
    </source>
</evidence>
<dbReference type="Proteomes" id="UP000295621">
    <property type="component" value="Unassembled WGS sequence"/>
</dbReference>
<dbReference type="Gene3D" id="3.30.420.40">
    <property type="match status" value="2"/>
</dbReference>
<dbReference type="Pfam" id="PF00480">
    <property type="entry name" value="ROK"/>
    <property type="match status" value="1"/>
</dbReference>
<reference evidence="2 3" key="1">
    <citation type="submission" date="2019-02" db="EMBL/GenBank/DDBJ databases">
        <title>Draft genome sequences of novel Actinobacteria.</title>
        <authorList>
            <person name="Sahin N."/>
            <person name="Ay H."/>
            <person name="Saygin H."/>
        </authorList>
    </citation>
    <scope>NUCLEOTIDE SEQUENCE [LARGE SCALE GENOMIC DNA]</scope>
    <source>
        <strain evidence="2 3">KC603</strain>
    </source>
</reference>
<comment type="caution">
    <text evidence="2">The sequence shown here is derived from an EMBL/GenBank/DDBJ whole genome shotgun (WGS) entry which is preliminary data.</text>
</comment>
<keyword evidence="3" id="KW-1185">Reference proteome</keyword>
<sequence>MLYPSRQPVRLIGGGAGVRERVLGIDVGGTTVKWAVLETRDATVVARGSIPTAGDPHTVAADLAAVAATPAAGDTAAIGVGVPGHVDRSTGVIRFLPNLRGDWLGFPLAATLRAATGRPVTVLNDARAFCLAEWLLGAARGHDDVLFLTLGTGVGGGVVSGGALLTGPDDRLGEIGHLVHDRAGPTCGCGHRGCLETYASATAIARAAGRPTAEDVFLALHDLQANAAVEAAGRAIGETIASLCAVLPADLLVIGGGVGAGLPRLRPHIEHALAERRDFIGAVDVVAARLGADAGAVGAALAALNDLDGQATPTGDWGPEVPTTRRPAVGVGAAPAHERSFALPDPATELIADDVRRWT</sequence>
<proteinExistence type="inferred from homology"/>
<dbReference type="PANTHER" id="PTHR18964:SF149">
    <property type="entry name" value="BIFUNCTIONAL UDP-N-ACETYLGLUCOSAMINE 2-EPIMERASE_N-ACETYLMANNOSAMINE KINASE"/>
    <property type="match status" value="1"/>
</dbReference>
<dbReference type="PANTHER" id="PTHR18964">
    <property type="entry name" value="ROK (REPRESSOR, ORF, KINASE) FAMILY"/>
    <property type="match status" value="1"/>
</dbReference>
<evidence type="ECO:0000313" key="2">
    <source>
        <dbReference type="EMBL" id="TDC50956.1"/>
    </source>
</evidence>
<dbReference type="InterPro" id="IPR000600">
    <property type="entry name" value="ROK"/>
</dbReference>
<gene>
    <name evidence="2" type="ORF">E1212_13520</name>
</gene>
<dbReference type="SUPFAM" id="SSF53067">
    <property type="entry name" value="Actin-like ATPase domain"/>
    <property type="match status" value="1"/>
</dbReference>
<dbReference type="EMBL" id="SMKL01000026">
    <property type="protein sequence ID" value="TDC50956.1"/>
    <property type="molecule type" value="Genomic_DNA"/>
</dbReference>
<comment type="similarity">
    <text evidence="1">Belongs to the ROK (NagC/XylR) family.</text>
</comment>
<evidence type="ECO:0000256" key="1">
    <source>
        <dbReference type="ARBA" id="ARBA00006479"/>
    </source>
</evidence>
<dbReference type="InterPro" id="IPR043129">
    <property type="entry name" value="ATPase_NBD"/>
</dbReference>
<protein>
    <submittedName>
        <fullName evidence="2">ROK family protein</fullName>
    </submittedName>
</protein>
<name>A0A4R4RNE4_9ACTN</name>
<dbReference type="PROSITE" id="PS01125">
    <property type="entry name" value="ROK"/>
    <property type="match status" value="1"/>
</dbReference>
<dbReference type="InterPro" id="IPR049874">
    <property type="entry name" value="ROK_cs"/>
</dbReference>
<organism evidence="2 3">
    <name type="scientific">Jiangella ureilytica</name>
    <dbReference type="NCBI Taxonomy" id="2530374"/>
    <lineage>
        <taxon>Bacteria</taxon>
        <taxon>Bacillati</taxon>
        <taxon>Actinomycetota</taxon>
        <taxon>Actinomycetes</taxon>
        <taxon>Jiangellales</taxon>
        <taxon>Jiangellaceae</taxon>
        <taxon>Jiangella</taxon>
    </lineage>
</organism>
<accession>A0A4R4RNE4</accession>
<dbReference type="OrthoDB" id="8772678at2"/>